<reference evidence="2" key="1">
    <citation type="submission" date="2016-10" db="EMBL/GenBank/DDBJ databases">
        <authorList>
            <person name="Varghese N."/>
            <person name="Submissions S."/>
        </authorList>
    </citation>
    <scope>NUCLEOTIDE SEQUENCE [LARGE SCALE GENOMIC DNA]</scope>
    <source>
        <strain evidence="2">DSM 45459</strain>
    </source>
</reference>
<proteinExistence type="predicted"/>
<protein>
    <submittedName>
        <fullName evidence="1">Uncharacterized protein</fullName>
    </submittedName>
</protein>
<dbReference type="RefSeq" id="WP_165631838.1">
    <property type="nucleotide sequence ID" value="NZ_FNKO01000002.1"/>
</dbReference>
<gene>
    <name evidence="1" type="ORF">SAMN04489718_3723</name>
</gene>
<organism evidence="1 2">
    <name type="scientific">Actinopolyspora saharensis</name>
    <dbReference type="NCBI Taxonomy" id="995062"/>
    <lineage>
        <taxon>Bacteria</taxon>
        <taxon>Bacillati</taxon>
        <taxon>Actinomycetota</taxon>
        <taxon>Actinomycetes</taxon>
        <taxon>Actinopolysporales</taxon>
        <taxon>Actinopolysporaceae</taxon>
        <taxon>Actinopolyspora</taxon>
    </lineage>
</organism>
<dbReference type="EMBL" id="FNKO01000002">
    <property type="protein sequence ID" value="SDR13988.1"/>
    <property type="molecule type" value="Genomic_DNA"/>
</dbReference>
<dbReference type="Proteomes" id="UP000199301">
    <property type="component" value="Unassembled WGS sequence"/>
</dbReference>
<name>A0A1H1GM75_9ACTN</name>
<accession>A0A1H1GM75</accession>
<evidence type="ECO:0000313" key="1">
    <source>
        <dbReference type="EMBL" id="SDR13988.1"/>
    </source>
</evidence>
<keyword evidence="2" id="KW-1185">Reference proteome</keyword>
<sequence>MGAIVFTMLIALFAVGLVVGLVVLAAFAVAGAKAATLAQDGGTWVLEHWPRRAKH</sequence>
<evidence type="ECO:0000313" key="2">
    <source>
        <dbReference type="Proteomes" id="UP000199301"/>
    </source>
</evidence>
<dbReference type="AlphaFoldDB" id="A0A1H1GM75"/>
<dbReference type="STRING" id="995062.SAMN04489718_3723"/>